<sequence length="344" mass="38141">MLASLRLTKGFKSPCLWLSRANSTVSAAKAVSSAHCHTLLASTIAKSYIDEIQRGVKELGRKPRIVGLLANDDPAAQMYADWTSKTSTNLGFDYQLIKVDKDALEQAIVDVNKDDQIDGVMVYFPVFGGGQDQYLQQVLDKDKDVEGLNHTYVQNMYHNRRFLDEAETQKSILPCTPLANVKVLEYLGVYNPVLPYGNRLYGKTITVVNRSEIVGRPLASLLANDGATVFSVDANGIQKFTRGDGIKLNRHHVTDTDLTLKDVASQSDVLITGVPSSKYKFPTEYIRYGTVCVNFSSEKNFSPDVKEKASLYVPSIGKITIAMLLRNQLRLINNKQLRGKNASL</sequence>
<dbReference type="GO" id="GO:0009113">
    <property type="term" value="P:purine nucleobase biosynthetic process"/>
    <property type="evidence" value="ECO:0007669"/>
    <property type="project" value="TreeGrafter"/>
</dbReference>
<dbReference type="GO" id="GO:0004488">
    <property type="term" value="F:methylenetetrahydrofolate dehydrogenase (NADP+) activity"/>
    <property type="evidence" value="ECO:0007669"/>
    <property type="project" value="InterPro"/>
</dbReference>
<dbReference type="PANTHER" id="PTHR48099">
    <property type="entry name" value="C-1-TETRAHYDROFOLATE SYNTHASE, CYTOPLASMIC-RELATED"/>
    <property type="match status" value="1"/>
</dbReference>
<name>A0A1E3PH63_9ASCO</name>
<evidence type="ECO:0000256" key="3">
    <source>
        <dbReference type="ARBA" id="ARBA00011738"/>
    </source>
</evidence>
<dbReference type="AlphaFoldDB" id="A0A1E3PH63"/>
<keyword evidence="9" id="KW-0539">Nucleus</keyword>
<comment type="subcellular location">
    <subcellularLocation>
        <location evidence="2">Cytoplasm</location>
    </subcellularLocation>
    <subcellularLocation>
        <location evidence="1">Nucleus</location>
    </subcellularLocation>
</comment>
<dbReference type="EC" id="1.5.1.15" evidence="12"/>
<dbReference type="FunFam" id="3.40.50.720:FF:000255">
    <property type="entry name" value="Methylenetetrahydrofolate dehydrogenase"/>
    <property type="match status" value="1"/>
</dbReference>
<dbReference type="GO" id="GO:0004487">
    <property type="term" value="F:methylenetetrahydrofolate dehydrogenase (NAD+) activity"/>
    <property type="evidence" value="ECO:0007669"/>
    <property type="project" value="UniProtKB-EC"/>
</dbReference>
<dbReference type="GO" id="GO:0005829">
    <property type="term" value="C:cytosol"/>
    <property type="evidence" value="ECO:0007669"/>
    <property type="project" value="TreeGrafter"/>
</dbReference>
<keyword evidence="6" id="KW-0658">Purine biosynthesis</keyword>
<evidence type="ECO:0000256" key="8">
    <source>
        <dbReference type="ARBA" id="ARBA00023027"/>
    </source>
</evidence>
<feature type="domain" description="Tetrahydrofolate dehydrogenase/cyclohydrolase catalytic" evidence="14">
    <location>
        <begin position="41"/>
        <end position="146"/>
    </location>
</feature>
<dbReference type="GO" id="GO:0006730">
    <property type="term" value="P:one-carbon metabolic process"/>
    <property type="evidence" value="ECO:0007669"/>
    <property type="project" value="UniProtKB-KW"/>
</dbReference>
<dbReference type="STRING" id="857566.A0A1E3PH63"/>
<evidence type="ECO:0000256" key="1">
    <source>
        <dbReference type="ARBA" id="ARBA00004123"/>
    </source>
</evidence>
<gene>
    <name evidence="16" type="ORF">NADFUDRAFT_52612</name>
</gene>
<dbReference type="InterPro" id="IPR020630">
    <property type="entry name" value="THF_DH/CycHdrlase_cat_dom"/>
</dbReference>
<evidence type="ECO:0000313" key="16">
    <source>
        <dbReference type="EMBL" id="ODQ64282.1"/>
    </source>
</evidence>
<evidence type="ECO:0000256" key="13">
    <source>
        <dbReference type="ARBA" id="ARBA00074830"/>
    </source>
</evidence>
<dbReference type="Gene3D" id="3.40.50.10860">
    <property type="entry name" value="Leucine Dehydrogenase, chain A, domain 1"/>
    <property type="match status" value="1"/>
</dbReference>
<keyword evidence="7" id="KW-0560">Oxidoreductase</keyword>
<evidence type="ECO:0000256" key="11">
    <source>
        <dbReference type="ARBA" id="ARBA00061364"/>
    </source>
</evidence>
<dbReference type="GO" id="GO:0005634">
    <property type="term" value="C:nucleus"/>
    <property type="evidence" value="ECO:0007669"/>
    <property type="project" value="UniProtKB-SubCell"/>
</dbReference>
<protein>
    <recommendedName>
        <fullName evidence="13">Methylenetetrahydrofolate dehydrogenase [NAD(+)]</fullName>
        <ecNumber evidence="12">1.5.1.15</ecNumber>
    </recommendedName>
</protein>
<dbReference type="CDD" id="cd01079">
    <property type="entry name" value="NAD_bind_m-THF_DH"/>
    <property type="match status" value="1"/>
</dbReference>
<comment type="function">
    <text evidence="10">Catalyzes oxidation of cytoplasmic one-carbon units for purine biosynthesis.</text>
</comment>
<accession>A0A1E3PH63</accession>
<evidence type="ECO:0000256" key="2">
    <source>
        <dbReference type="ARBA" id="ARBA00004496"/>
    </source>
</evidence>
<evidence type="ECO:0000259" key="15">
    <source>
        <dbReference type="Pfam" id="PF02882"/>
    </source>
</evidence>
<evidence type="ECO:0000256" key="7">
    <source>
        <dbReference type="ARBA" id="ARBA00023002"/>
    </source>
</evidence>
<evidence type="ECO:0000313" key="17">
    <source>
        <dbReference type="Proteomes" id="UP000095009"/>
    </source>
</evidence>
<dbReference type="InterPro" id="IPR036291">
    <property type="entry name" value="NAD(P)-bd_dom_sf"/>
</dbReference>
<evidence type="ECO:0000259" key="14">
    <source>
        <dbReference type="Pfam" id="PF00763"/>
    </source>
</evidence>
<dbReference type="OrthoDB" id="41403at2759"/>
<dbReference type="InterPro" id="IPR046346">
    <property type="entry name" value="Aminoacid_DH-like_N_sf"/>
</dbReference>
<evidence type="ECO:0000256" key="4">
    <source>
        <dbReference type="ARBA" id="ARBA00022490"/>
    </source>
</evidence>
<dbReference type="PRINTS" id="PR00085">
    <property type="entry name" value="THFDHDRGNASE"/>
</dbReference>
<organism evidence="16 17">
    <name type="scientific">Nadsonia fulvescens var. elongata DSM 6958</name>
    <dbReference type="NCBI Taxonomy" id="857566"/>
    <lineage>
        <taxon>Eukaryota</taxon>
        <taxon>Fungi</taxon>
        <taxon>Dikarya</taxon>
        <taxon>Ascomycota</taxon>
        <taxon>Saccharomycotina</taxon>
        <taxon>Dipodascomycetes</taxon>
        <taxon>Dipodascales</taxon>
        <taxon>Dipodascales incertae sedis</taxon>
        <taxon>Nadsonia</taxon>
    </lineage>
</organism>
<dbReference type="InterPro" id="IPR000672">
    <property type="entry name" value="THF_DH/CycHdrlase"/>
</dbReference>
<evidence type="ECO:0000256" key="6">
    <source>
        <dbReference type="ARBA" id="ARBA00022755"/>
    </source>
</evidence>
<dbReference type="InterPro" id="IPR035812">
    <property type="entry name" value="m-THF_DH_NAD-bd"/>
</dbReference>
<dbReference type="PANTHER" id="PTHR48099:SF3">
    <property type="entry name" value="METHYLENETETRAHYDROFOLATE DEHYDROGENASE [NAD(+)]"/>
    <property type="match status" value="1"/>
</dbReference>
<dbReference type="SUPFAM" id="SSF51735">
    <property type="entry name" value="NAD(P)-binding Rossmann-fold domains"/>
    <property type="match status" value="1"/>
</dbReference>
<evidence type="ECO:0000256" key="9">
    <source>
        <dbReference type="ARBA" id="ARBA00023242"/>
    </source>
</evidence>
<dbReference type="Pfam" id="PF00763">
    <property type="entry name" value="THF_DHG_CYH"/>
    <property type="match status" value="1"/>
</dbReference>
<dbReference type="Proteomes" id="UP000095009">
    <property type="component" value="Unassembled WGS sequence"/>
</dbReference>
<keyword evidence="8" id="KW-0520">NAD</keyword>
<evidence type="ECO:0000256" key="12">
    <source>
        <dbReference type="ARBA" id="ARBA00066980"/>
    </source>
</evidence>
<feature type="domain" description="Tetrahydrofolate dehydrogenase/cyclohydrolase NAD(P)-binding" evidence="15">
    <location>
        <begin position="174"/>
        <end position="334"/>
    </location>
</feature>
<dbReference type="GO" id="GO:0006164">
    <property type="term" value="P:purine nucleotide biosynthetic process"/>
    <property type="evidence" value="ECO:0007669"/>
    <property type="project" value="UniProtKB-KW"/>
</dbReference>
<dbReference type="FunFam" id="3.40.50.10860:FF:000012">
    <property type="entry name" value="Methylenetetrahydrofolate dehydrogenase [NAD(+)]"/>
    <property type="match status" value="1"/>
</dbReference>
<evidence type="ECO:0000256" key="10">
    <source>
        <dbReference type="ARBA" id="ARBA00053076"/>
    </source>
</evidence>
<reference evidence="16 17" key="1">
    <citation type="journal article" date="2016" name="Proc. Natl. Acad. Sci. U.S.A.">
        <title>Comparative genomics of biotechnologically important yeasts.</title>
        <authorList>
            <person name="Riley R."/>
            <person name="Haridas S."/>
            <person name="Wolfe K.H."/>
            <person name="Lopes M.R."/>
            <person name="Hittinger C.T."/>
            <person name="Goeker M."/>
            <person name="Salamov A.A."/>
            <person name="Wisecaver J.H."/>
            <person name="Long T.M."/>
            <person name="Calvey C.H."/>
            <person name="Aerts A.L."/>
            <person name="Barry K.W."/>
            <person name="Choi C."/>
            <person name="Clum A."/>
            <person name="Coughlan A.Y."/>
            <person name="Deshpande S."/>
            <person name="Douglass A.P."/>
            <person name="Hanson S.J."/>
            <person name="Klenk H.-P."/>
            <person name="LaButti K.M."/>
            <person name="Lapidus A."/>
            <person name="Lindquist E.A."/>
            <person name="Lipzen A.M."/>
            <person name="Meier-Kolthoff J.P."/>
            <person name="Ohm R.A."/>
            <person name="Otillar R.P."/>
            <person name="Pangilinan J.L."/>
            <person name="Peng Y."/>
            <person name="Rokas A."/>
            <person name="Rosa C.A."/>
            <person name="Scheuner C."/>
            <person name="Sibirny A.A."/>
            <person name="Slot J.C."/>
            <person name="Stielow J.B."/>
            <person name="Sun H."/>
            <person name="Kurtzman C.P."/>
            <person name="Blackwell M."/>
            <person name="Grigoriev I.V."/>
            <person name="Jeffries T.W."/>
        </authorList>
    </citation>
    <scope>NUCLEOTIDE SEQUENCE [LARGE SCALE GENOMIC DNA]</scope>
    <source>
        <strain evidence="16 17">DSM 6958</strain>
    </source>
</reference>
<dbReference type="Pfam" id="PF02882">
    <property type="entry name" value="THF_DHG_CYH_C"/>
    <property type="match status" value="1"/>
</dbReference>
<keyword evidence="4" id="KW-0963">Cytoplasm</keyword>
<comment type="similarity">
    <text evidence="11">Belongs to the tetrahydrofolate dehydrogenase/cyclohydrolase family.</text>
</comment>
<dbReference type="EMBL" id="KV454412">
    <property type="protein sequence ID" value="ODQ64282.1"/>
    <property type="molecule type" value="Genomic_DNA"/>
</dbReference>
<keyword evidence="5" id="KW-0554">One-carbon metabolism</keyword>
<proteinExistence type="inferred from homology"/>
<evidence type="ECO:0000256" key="5">
    <source>
        <dbReference type="ARBA" id="ARBA00022563"/>
    </source>
</evidence>
<dbReference type="SUPFAM" id="SSF53223">
    <property type="entry name" value="Aminoacid dehydrogenase-like, N-terminal domain"/>
    <property type="match status" value="1"/>
</dbReference>
<dbReference type="Gene3D" id="3.40.50.720">
    <property type="entry name" value="NAD(P)-binding Rossmann-like Domain"/>
    <property type="match status" value="1"/>
</dbReference>
<keyword evidence="17" id="KW-1185">Reference proteome</keyword>
<comment type="subunit">
    <text evidence="3">Homodimer.</text>
</comment>
<dbReference type="InterPro" id="IPR020631">
    <property type="entry name" value="THF_DH/CycHdrlase_NAD-bd_dom"/>
</dbReference>